<feature type="compositionally biased region" description="Acidic residues" evidence="1">
    <location>
        <begin position="59"/>
        <end position="76"/>
    </location>
</feature>
<keyword evidence="3" id="KW-1185">Reference proteome</keyword>
<feature type="region of interest" description="Disordered" evidence="1">
    <location>
        <begin position="46"/>
        <end position="88"/>
    </location>
</feature>
<proteinExistence type="predicted"/>
<dbReference type="EMBL" id="JASCZI010001858">
    <property type="protein sequence ID" value="MED6115563.1"/>
    <property type="molecule type" value="Genomic_DNA"/>
</dbReference>
<sequence>MQLAKRAEDEPCVVRRRAGLDQGVADILGGMEVAVTDEDEEKRVVGMESGDEGAVVPEDPLEEVEGGEWVEVEGEERGEGGGGDVTDLGFKERVFSPFWVGEDGEELGREIGVVVNGIGWLLGKRRG</sequence>
<protein>
    <submittedName>
        <fullName evidence="2">Uncharacterized protein</fullName>
    </submittedName>
</protein>
<evidence type="ECO:0000313" key="2">
    <source>
        <dbReference type="EMBL" id="MED6115563.1"/>
    </source>
</evidence>
<name>A0ABU6QUU5_9FABA</name>
<dbReference type="Proteomes" id="UP001341840">
    <property type="component" value="Unassembled WGS sequence"/>
</dbReference>
<accession>A0ABU6QUU5</accession>
<organism evidence="2 3">
    <name type="scientific">Stylosanthes scabra</name>
    <dbReference type="NCBI Taxonomy" id="79078"/>
    <lineage>
        <taxon>Eukaryota</taxon>
        <taxon>Viridiplantae</taxon>
        <taxon>Streptophyta</taxon>
        <taxon>Embryophyta</taxon>
        <taxon>Tracheophyta</taxon>
        <taxon>Spermatophyta</taxon>
        <taxon>Magnoliopsida</taxon>
        <taxon>eudicotyledons</taxon>
        <taxon>Gunneridae</taxon>
        <taxon>Pentapetalae</taxon>
        <taxon>rosids</taxon>
        <taxon>fabids</taxon>
        <taxon>Fabales</taxon>
        <taxon>Fabaceae</taxon>
        <taxon>Papilionoideae</taxon>
        <taxon>50 kb inversion clade</taxon>
        <taxon>dalbergioids sensu lato</taxon>
        <taxon>Dalbergieae</taxon>
        <taxon>Pterocarpus clade</taxon>
        <taxon>Stylosanthes</taxon>
    </lineage>
</organism>
<evidence type="ECO:0000313" key="3">
    <source>
        <dbReference type="Proteomes" id="UP001341840"/>
    </source>
</evidence>
<evidence type="ECO:0000256" key="1">
    <source>
        <dbReference type="SAM" id="MobiDB-lite"/>
    </source>
</evidence>
<comment type="caution">
    <text evidence="2">The sequence shown here is derived from an EMBL/GenBank/DDBJ whole genome shotgun (WGS) entry which is preliminary data.</text>
</comment>
<gene>
    <name evidence="2" type="ORF">PIB30_091834</name>
</gene>
<reference evidence="2 3" key="1">
    <citation type="journal article" date="2023" name="Plants (Basel)">
        <title>Bridging the Gap: Combining Genomics and Transcriptomics Approaches to Understand Stylosanthes scabra, an Orphan Legume from the Brazilian Caatinga.</title>
        <authorList>
            <person name="Ferreira-Neto J.R.C."/>
            <person name="da Silva M.D."/>
            <person name="Binneck E."/>
            <person name="de Melo N.F."/>
            <person name="da Silva R.H."/>
            <person name="de Melo A.L.T.M."/>
            <person name="Pandolfi V."/>
            <person name="Bustamante F.O."/>
            <person name="Brasileiro-Vidal A.C."/>
            <person name="Benko-Iseppon A.M."/>
        </authorList>
    </citation>
    <scope>NUCLEOTIDE SEQUENCE [LARGE SCALE GENOMIC DNA]</scope>
    <source>
        <tissue evidence="2">Leaves</tissue>
    </source>
</reference>